<dbReference type="Proteomes" id="UP001576784">
    <property type="component" value="Unassembled WGS sequence"/>
</dbReference>
<dbReference type="EMBL" id="JBHFNR010000121">
    <property type="protein sequence ID" value="MFB2894636.1"/>
    <property type="molecule type" value="Genomic_DNA"/>
</dbReference>
<proteinExistence type="predicted"/>
<name>A0ABV4XSG7_9CYAN</name>
<evidence type="ECO:0000313" key="1">
    <source>
        <dbReference type="EMBL" id="MFB2894636.1"/>
    </source>
</evidence>
<evidence type="ECO:0000313" key="2">
    <source>
        <dbReference type="Proteomes" id="UP001576784"/>
    </source>
</evidence>
<reference evidence="1 2" key="1">
    <citation type="submission" date="2024-09" db="EMBL/GenBank/DDBJ databases">
        <title>Floridaenema gen nov. (Aerosakkonemataceae, Aerosakkonematales ord. nov., Cyanobacteria) from benthic tropical and subtropical fresh waters, with the description of four new species.</title>
        <authorList>
            <person name="Moretto J.A."/>
            <person name="Berthold D.E."/>
            <person name="Lefler F.W."/>
            <person name="Huang I.-S."/>
            <person name="Laughinghouse H. IV."/>
        </authorList>
    </citation>
    <scope>NUCLEOTIDE SEQUENCE [LARGE SCALE GENOMIC DNA]</scope>
    <source>
        <strain evidence="1 2">BLCC-F50</strain>
    </source>
</reference>
<organism evidence="1 2">
    <name type="scientific">Floridaenema flaviceps BLCC-F50</name>
    <dbReference type="NCBI Taxonomy" id="3153642"/>
    <lineage>
        <taxon>Bacteria</taxon>
        <taxon>Bacillati</taxon>
        <taxon>Cyanobacteriota</taxon>
        <taxon>Cyanophyceae</taxon>
        <taxon>Oscillatoriophycideae</taxon>
        <taxon>Aerosakkonematales</taxon>
        <taxon>Aerosakkonemataceae</taxon>
        <taxon>Floridanema</taxon>
        <taxon>Floridanema flaviceps</taxon>
    </lineage>
</organism>
<dbReference type="RefSeq" id="WP_413264281.1">
    <property type="nucleotide sequence ID" value="NZ_JBHFNR010000121.1"/>
</dbReference>
<sequence>MESPSITYYASLADSGLTSYHPSSGNGALLTHPTDRYLMRLYT</sequence>
<comment type="caution">
    <text evidence="1">The sequence shown here is derived from an EMBL/GenBank/DDBJ whole genome shotgun (WGS) entry which is preliminary data.</text>
</comment>
<accession>A0ABV4XSG7</accession>
<protein>
    <submittedName>
        <fullName evidence="1">Uncharacterized protein</fullName>
    </submittedName>
</protein>
<gene>
    <name evidence="1" type="ORF">ACE1CI_17135</name>
</gene>
<keyword evidence="2" id="KW-1185">Reference proteome</keyword>